<organism evidence="8 9">
    <name type="scientific">Xylophilus ampelinus</name>
    <dbReference type="NCBI Taxonomy" id="54067"/>
    <lineage>
        <taxon>Bacteria</taxon>
        <taxon>Pseudomonadati</taxon>
        <taxon>Pseudomonadota</taxon>
        <taxon>Betaproteobacteria</taxon>
        <taxon>Burkholderiales</taxon>
        <taxon>Xylophilus</taxon>
    </lineage>
</organism>
<dbReference type="EC" id="3.1.-.-" evidence="7"/>
<comment type="caution">
    <text evidence="8">The sequence shown here is derived from an EMBL/GenBank/DDBJ whole genome shotgun (WGS) entry which is preliminary data.</text>
</comment>
<evidence type="ECO:0000313" key="9">
    <source>
        <dbReference type="Proteomes" id="UP000247540"/>
    </source>
</evidence>
<keyword evidence="6 7" id="KW-0862">Zinc</keyword>
<proteinExistence type="inferred from homology"/>
<dbReference type="PANTHER" id="PTHR46986">
    <property type="entry name" value="ENDORIBONUCLEASE YBEY, CHLOROPLASTIC"/>
    <property type="match status" value="1"/>
</dbReference>
<dbReference type="GO" id="GO:0004521">
    <property type="term" value="F:RNA endonuclease activity"/>
    <property type="evidence" value="ECO:0007669"/>
    <property type="project" value="UniProtKB-UniRule"/>
</dbReference>
<protein>
    <recommendedName>
        <fullName evidence="7">Endoribonuclease YbeY</fullName>
        <ecNumber evidence="7">3.1.-.-</ecNumber>
    </recommendedName>
</protein>
<dbReference type="Proteomes" id="UP000247540">
    <property type="component" value="Unassembled WGS sequence"/>
</dbReference>
<evidence type="ECO:0000313" key="8">
    <source>
        <dbReference type="EMBL" id="PYE78125.1"/>
    </source>
</evidence>
<dbReference type="InterPro" id="IPR002036">
    <property type="entry name" value="YbeY"/>
</dbReference>
<dbReference type="GO" id="GO:0008270">
    <property type="term" value="F:zinc ion binding"/>
    <property type="evidence" value="ECO:0007669"/>
    <property type="project" value="UniProtKB-UniRule"/>
</dbReference>
<dbReference type="HAMAP" id="MF_00009">
    <property type="entry name" value="Endoribonucl_YbeY"/>
    <property type="match status" value="1"/>
</dbReference>
<evidence type="ECO:0000256" key="2">
    <source>
        <dbReference type="ARBA" id="ARBA00022722"/>
    </source>
</evidence>
<comment type="cofactor">
    <cofactor evidence="7">
        <name>Zn(2+)</name>
        <dbReference type="ChEBI" id="CHEBI:29105"/>
    </cofactor>
    <text evidence="7">Binds 1 zinc ion.</text>
</comment>
<keyword evidence="7" id="KW-0690">Ribosome biogenesis</keyword>
<dbReference type="InterPro" id="IPR020549">
    <property type="entry name" value="YbeY_CS"/>
</dbReference>
<sequence length="149" mass="16655">MLNPLSLSLQFARFHDASVHRAALPRHRVARWIRHALEAEGEITVRIVEAEEGRSLNRSYRGKDYATNVLTFDYTREPVVTADLVLCAPVVAREAAENGKSLEAHYAHLLVHGTLHAQGWDHETGDEDAEAMEAREVEILAALGYPSPY</sequence>
<dbReference type="Gene3D" id="3.40.390.30">
    <property type="entry name" value="Metalloproteases ('zincins'), catalytic domain"/>
    <property type="match status" value="1"/>
</dbReference>
<dbReference type="PROSITE" id="PS01306">
    <property type="entry name" value="UPF0054"/>
    <property type="match status" value="1"/>
</dbReference>
<dbReference type="OrthoDB" id="9807740at2"/>
<name>A0A318SH07_9BURK</name>
<dbReference type="GO" id="GO:0006364">
    <property type="term" value="P:rRNA processing"/>
    <property type="evidence" value="ECO:0007669"/>
    <property type="project" value="UniProtKB-UniRule"/>
</dbReference>
<comment type="function">
    <text evidence="7">Single strand-specific metallo-endoribonuclease involved in late-stage 70S ribosome quality control and in maturation of the 3' terminus of the 16S rRNA.</text>
</comment>
<dbReference type="NCBIfam" id="TIGR00043">
    <property type="entry name" value="rRNA maturation RNase YbeY"/>
    <property type="match status" value="1"/>
</dbReference>
<evidence type="ECO:0000256" key="1">
    <source>
        <dbReference type="ARBA" id="ARBA00010875"/>
    </source>
</evidence>
<dbReference type="RefSeq" id="WP_110465417.1">
    <property type="nucleotide sequence ID" value="NZ_JAMOFZ010000009.1"/>
</dbReference>
<accession>A0A318SH07</accession>
<keyword evidence="9" id="KW-1185">Reference proteome</keyword>
<gene>
    <name evidence="7" type="primary">ybeY</name>
    <name evidence="8" type="ORF">DFQ15_10938</name>
</gene>
<evidence type="ECO:0000256" key="3">
    <source>
        <dbReference type="ARBA" id="ARBA00022723"/>
    </source>
</evidence>
<feature type="binding site" evidence="7">
    <location>
        <position position="122"/>
    </location>
    <ligand>
        <name>Zn(2+)</name>
        <dbReference type="ChEBI" id="CHEBI:29105"/>
        <note>catalytic</note>
    </ligand>
</feature>
<dbReference type="SUPFAM" id="SSF55486">
    <property type="entry name" value="Metalloproteases ('zincins'), catalytic domain"/>
    <property type="match status" value="1"/>
</dbReference>
<feature type="binding site" evidence="7">
    <location>
        <position position="116"/>
    </location>
    <ligand>
        <name>Zn(2+)</name>
        <dbReference type="ChEBI" id="CHEBI:29105"/>
        <note>catalytic</note>
    </ligand>
</feature>
<keyword evidence="4 7" id="KW-0255">Endonuclease</keyword>
<reference evidence="8 9" key="1">
    <citation type="submission" date="2018-06" db="EMBL/GenBank/DDBJ databases">
        <title>Genomic Encyclopedia of Type Strains, Phase III (KMG-III): the genomes of soil and plant-associated and newly described type strains.</title>
        <authorList>
            <person name="Whitman W."/>
        </authorList>
    </citation>
    <scope>NUCLEOTIDE SEQUENCE [LARGE SCALE GENOMIC DNA]</scope>
    <source>
        <strain evidence="8 9">CECT 7646</strain>
    </source>
</reference>
<evidence type="ECO:0000256" key="5">
    <source>
        <dbReference type="ARBA" id="ARBA00022801"/>
    </source>
</evidence>
<comment type="subcellular location">
    <subcellularLocation>
        <location evidence="7">Cytoplasm</location>
    </subcellularLocation>
</comment>
<dbReference type="AlphaFoldDB" id="A0A318SH07"/>
<feature type="binding site" evidence="7">
    <location>
        <position position="112"/>
    </location>
    <ligand>
        <name>Zn(2+)</name>
        <dbReference type="ChEBI" id="CHEBI:29105"/>
        <note>catalytic</note>
    </ligand>
</feature>
<comment type="similarity">
    <text evidence="1 7">Belongs to the endoribonuclease YbeY family.</text>
</comment>
<dbReference type="InterPro" id="IPR023091">
    <property type="entry name" value="MetalPrtase_cat_dom_sf_prd"/>
</dbReference>
<dbReference type="GO" id="GO:0005737">
    <property type="term" value="C:cytoplasm"/>
    <property type="evidence" value="ECO:0007669"/>
    <property type="project" value="UniProtKB-SubCell"/>
</dbReference>
<evidence type="ECO:0000256" key="6">
    <source>
        <dbReference type="ARBA" id="ARBA00022833"/>
    </source>
</evidence>
<dbReference type="EMBL" id="QJTC01000009">
    <property type="protein sequence ID" value="PYE78125.1"/>
    <property type="molecule type" value="Genomic_DNA"/>
</dbReference>
<keyword evidence="7" id="KW-0698">rRNA processing</keyword>
<keyword evidence="2 7" id="KW-0540">Nuclease</keyword>
<dbReference type="Pfam" id="PF02130">
    <property type="entry name" value="YbeY"/>
    <property type="match status" value="1"/>
</dbReference>
<dbReference type="PANTHER" id="PTHR46986:SF1">
    <property type="entry name" value="ENDORIBONUCLEASE YBEY, CHLOROPLASTIC"/>
    <property type="match status" value="1"/>
</dbReference>
<dbReference type="GO" id="GO:0004222">
    <property type="term" value="F:metalloendopeptidase activity"/>
    <property type="evidence" value="ECO:0007669"/>
    <property type="project" value="InterPro"/>
</dbReference>
<evidence type="ECO:0000256" key="4">
    <source>
        <dbReference type="ARBA" id="ARBA00022759"/>
    </source>
</evidence>
<keyword evidence="5 7" id="KW-0378">Hydrolase</keyword>
<evidence type="ECO:0000256" key="7">
    <source>
        <dbReference type="HAMAP-Rule" id="MF_00009"/>
    </source>
</evidence>
<keyword evidence="7" id="KW-0963">Cytoplasm</keyword>
<keyword evidence="3 7" id="KW-0479">Metal-binding</keyword>